<proteinExistence type="predicted"/>
<accession>A0AAV4FA28</accession>
<evidence type="ECO:0000313" key="1">
    <source>
        <dbReference type="EMBL" id="GFR70082.1"/>
    </source>
</evidence>
<keyword evidence="2" id="KW-1185">Reference proteome</keyword>
<reference evidence="1 2" key="1">
    <citation type="journal article" date="2021" name="Elife">
        <title>Chloroplast acquisition without the gene transfer in kleptoplastic sea slugs, Plakobranchus ocellatus.</title>
        <authorList>
            <person name="Maeda T."/>
            <person name="Takahashi S."/>
            <person name="Yoshida T."/>
            <person name="Shimamura S."/>
            <person name="Takaki Y."/>
            <person name="Nagai Y."/>
            <person name="Toyoda A."/>
            <person name="Suzuki Y."/>
            <person name="Arimoto A."/>
            <person name="Ishii H."/>
            <person name="Satoh N."/>
            <person name="Nishiyama T."/>
            <person name="Hasebe M."/>
            <person name="Maruyama T."/>
            <person name="Minagawa J."/>
            <person name="Obokata J."/>
            <person name="Shigenobu S."/>
        </authorList>
    </citation>
    <scope>NUCLEOTIDE SEQUENCE [LARGE SCALE GENOMIC DNA]</scope>
</reference>
<organism evidence="1 2">
    <name type="scientific">Elysia marginata</name>
    <dbReference type="NCBI Taxonomy" id="1093978"/>
    <lineage>
        <taxon>Eukaryota</taxon>
        <taxon>Metazoa</taxon>
        <taxon>Spiralia</taxon>
        <taxon>Lophotrochozoa</taxon>
        <taxon>Mollusca</taxon>
        <taxon>Gastropoda</taxon>
        <taxon>Heterobranchia</taxon>
        <taxon>Euthyneura</taxon>
        <taxon>Panpulmonata</taxon>
        <taxon>Sacoglossa</taxon>
        <taxon>Placobranchoidea</taxon>
        <taxon>Plakobranchidae</taxon>
        <taxon>Elysia</taxon>
    </lineage>
</organism>
<gene>
    <name evidence="1" type="ORF">ElyMa_000319500</name>
</gene>
<evidence type="ECO:0000313" key="2">
    <source>
        <dbReference type="Proteomes" id="UP000762676"/>
    </source>
</evidence>
<comment type="caution">
    <text evidence="1">The sequence shown here is derived from an EMBL/GenBank/DDBJ whole genome shotgun (WGS) entry which is preliminary data.</text>
</comment>
<protein>
    <submittedName>
        <fullName evidence="1">Uncharacterized protein</fullName>
    </submittedName>
</protein>
<dbReference type="EMBL" id="BMAT01000636">
    <property type="protein sequence ID" value="GFR70082.1"/>
    <property type="molecule type" value="Genomic_DNA"/>
</dbReference>
<dbReference type="Proteomes" id="UP000762676">
    <property type="component" value="Unassembled WGS sequence"/>
</dbReference>
<dbReference type="AlphaFoldDB" id="A0AAV4FA28"/>
<name>A0AAV4FA28_9GAST</name>
<sequence length="92" mass="9894">MLPKADLKPAAVPDDLACEYFVDASAEMHPQEYSHFSNELMFADNGFLSSSHDKVNDDAVSKDSPVITWTVLAVNSHPRAPGAVTESTGPFG</sequence>